<protein>
    <submittedName>
        <fullName evidence="2">Myosin_tail_1 domain-containing protein</fullName>
    </submittedName>
</protein>
<keyword evidence="1" id="KW-0175">Coiled coil</keyword>
<proteinExistence type="predicted"/>
<dbReference type="WBParaSite" id="ECPE_0001252401-mRNA-1">
    <property type="protein sequence ID" value="ECPE_0001252401-mRNA-1"/>
    <property type="gene ID" value="ECPE_0001252401"/>
</dbReference>
<feature type="coiled-coil region" evidence="1">
    <location>
        <begin position="9"/>
        <end position="75"/>
    </location>
</feature>
<evidence type="ECO:0000256" key="1">
    <source>
        <dbReference type="SAM" id="Coils"/>
    </source>
</evidence>
<name>A0A183AZV3_9TREM</name>
<sequence>LLESHADLDKALTRTRSDLERSLKEMRNQVQERNKSVEKLKEELEYVQNQQIKQREQEQKRLKDLQSVREELDKQLSYGVRLEAELTRSKTANSRLELGLQEMVQQSAVNARLHEAEKRSLQEARDAALNNAQLEIDRLQKAVHSATQEYSSCSDELNHMKNRLLECKELLAQEKRVSEALRQELESSRASAISLRDDLLKRAMHEEELTHQLDQLKTDLVEETRHKLAVEAANKSAMEEVLVLYNTMYLTNECLLAIFPGIL</sequence>
<evidence type="ECO:0000313" key="2">
    <source>
        <dbReference type="WBParaSite" id="ECPE_0001252401-mRNA-1"/>
    </source>
</evidence>
<reference evidence="2" key="1">
    <citation type="submission" date="2016-06" db="UniProtKB">
        <authorList>
            <consortium name="WormBaseParasite"/>
        </authorList>
    </citation>
    <scope>IDENTIFICATION</scope>
</reference>
<accession>A0A183AZV3</accession>
<feature type="coiled-coil region" evidence="1">
    <location>
        <begin position="111"/>
        <end position="226"/>
    </location>
</feature>
<organism evidence="2">
    <name type="scientific">Echinostoma caproni</name>
    <dbReference type="NCBI Taxonomy" id="27848"/>
    <lineage>
        <taxon>Eukaryota</taxon>
        <taxon>Metazoa</taxon>
        <taxon>Spiralia</taxon>
        <taxon>Lophotrochozoa</taxon>
        <taxon>Platyhelminthes</taxon>
        <taxon>Trematoda</taxon>
        <taxon>Digenea</taxon>
        <taxon>Plagiorchiida</taxon>
        <taxon>Echinostomata</taxon>
        <taxon>Echinostomatoidea</taxon>
        <taxon>Echinostomatidae</taxon>
        <taxon>Echinostoma</taxon>
    </lineage>
</organism>
<dbReference type="AlphaFoldDB" id="A0A183AZV3"/>